<feature type="chain" id="PRO_5035876708" description="Gnk2-homologous domain-containing protein" evidence="4">
    <location>
        <begin position="30"/>
        <end position="277"/>
    </location>
</feature>
<organism evidence="6 7">
    <name type="scientific">Panicum virgatum</name>
    <name type="common">Blackwell switchgrass</name>
    <dbReference type="NCBI Taxonomy" id="38727"/>
    <lineage>
        <taxon>Eukaryota</taxon>
        <taxon>Viridiplantae</taxon>
        <taxon>Streptophyta</taxon>
        <taxon>Embryophyta</taxon>
        <taxon>Tracheophyta</taxon>
        <taxon>Spermatophyta</taxon>
        <taxon>Magnoliopsida</taxon>
        <taxon>Liliopsida</taxon>
        <taxon>Poales</taxon>
        <taxon>Poaceae</taxon>
        <taxon>PACMAD clade</taxon>
        <taxon>Panicoideae</taxon>
        <taxon>Panicodae</taxon>
        <taxon>Paniceae</taxon>
        <taxon>Panicinae</taxon>
        <taxon>Panicum</taxon>
        <taxon>Panicum sect. Hiantes</taxon>
    </lineage>
</organism>
<evidence type="ECO:0000256" key="1">
    <source>
        <dbReference type="ARBA" id="ARBA00022729"/>
    </source>
</evidence>
<dbReference type="Proteomes" id="UP000823388">
    <property type="component" value="Chromosome 1K"/>
</dbReference>
<comment type="caution">
    <text evidence="6">The sequence shown here is derived from an EMBL/GenBank/DDBJ whole genome shotgun (WGS) entry which is preliminary data.</text>
</comment>
<gene>
    <name evidence="6" type="ORF">PVAP13_1KG448700</name>
</gene>
<keyword evidence="3" id="KW-1133">Transmembrane helix</keyword>
<feature type="domain" description="Gnk2-homologous" evidence="5">
    <location>
        <begin position="42"/>
        <end position="157"/>
    </location>
</feature>
<dbReference type="OrthoDB" id="676790at2759"/>
<evidence type="ECO:0000259" key="5">
    <source>
        <dbReference type="PROSITE" id="PS51473"/>
    </source>
</evidence>
<dbReference type="PANTHER" id="PTHR32099">
    <property type="entry name" value="CYSTEINE-RICH REPEAT SECRETORY PROTEIN"/>
    <property type="match status" value="1"/>
</dbReference>
<dbReference type="Pfam" id="PF01657">
    <property type="entry name" value="Stress-antifung"/>
    <property type="match status" value="1"/>
</dbReference>
<evidence type="ECO:0000313" key="6">
    <source>
        <dbReference type="EMBL" id="KAG2660547.1"/>
    </source>
</evidence>
<dbReference type="EMBL" id="CM029037">
    <property type="protein sequence ID" value="KAG2660547.1"/>
    <property type="molecule type" value="Genomic_DNA"/>
</dbReference>
<accession>A0A8T0XM01</accession>
<keyword evidence="7" id="KW-1185">Reference proteome</keyword>
<keyword evidence="1 4" id="KW-0732">Signal</keyword>
<evidence type="ECO:0000256" key="4">
    <source>
        <dbReference type="SAM" id="SignalP"/>
    </source>
</evidence>
<sequence>MACSKPTGVSALNLLLVVLVMAAAGPGGALKLEPTGTSGHFPPLLDCAPAPATAPSKNASAFRANVLSLLGALPAAAAAAPTGSASTRSAGRAGRDRAFARGACFGFGAPHGPSSPADCRSCLSAAADDVAAGCAGASRRAGTWRAGCFVSYADTGRPTASEDAFRGWFYDDDPPTAALGNQCTANRTAAECARCLNESAQVVPALKEGGRLSMVHGDAVVVVGYACYLRVPLFSPMPRWQQKLFGPVGVFDVVATVIFEVAGVLFCIKIAREFNPA</sequence>
<feature type="transmembrane region" description="Helical" evidence="3">
    <location>
        <begin position="244"/>
        <end position="268"/>
    </location>
</feature>
<dbReference type="InterPro" id="IPR038408">
    <property type="entry name" value="GNK2_sf"/>
</dbReference>
<dbReference type="Gene3D" id="3.30.430.20">
    <property type="entry name" value="Gnk2 domain, C-X8-C-X2-C motif"/>
    <property type="match status" value="1"/>
</dbReference>
<evidence type="ECO:0000313" key="7">
    <source>
        <dbReference type="Proteomes" id="UP000823388"/>
    </source>
</evidence>
<feature type="signal peptide" evidence="4">
    <location>
        <begin position="1"/>
        <end position="29"/>
    </location>
</feature>
<keyword evidence="3" id="KW-0812">Transmembrane</keyword>
<dbReference type="PROSITE" id="PS51473">
    <property type="entry name" value="GNK2"/>
    <property type="match status" value="1"/>
</dbReference>
<proteinExistence type="predicted"/>
<evidence type="ECO:0000256" key="3">
    <source>
        <dbReference type="SAM" id="Phobius"/>
    </source>
</evidence>
<evidence type="ECO:0000256" key="2">
    <source>
        <dbReference type="ARBA" id="ARBA00022737"/>
    </source>
</evidence>
<dbReference type="PANTHER" id="PTHR32099:SF104">
    <property type="entry name" value="OS01G0774133 PROTEIN"/>
    <property type="match status" value="1"/>
</dbReference>
<protein>
    <recommendedName>
        <fullName evidence="5">Gnk2-homologous domain-containing protein</fullName>
    </recommendedName>
</protein>
<name>A0A8T0XM01_PANVG</name>
<keyword evidence="3" id="KW-0472">Membrane</keyword>
<reference evidence="6" key="1">
    <citation type="submission" date="2020-05" db="EMBL/GenBank/DDBJ databases">
        <title>WGS assembly of Panicum virgatum.</title>
        <authorList>
            <person name="Lovell J.T."/>
            <person name="Jenkins J."/>
            <person name="Shu S."/>
            <person name="Juenger T.E."/>
            <person name="Schmutz J."/>
        </authorList>
    </citation>
    <scope>NUCLEOTIDE SEQUENCE</scope>
    <source>
        <strain evidence="6">AP13</strain>
    </source>
</reference>
<keyword evidence="2" id="KW-0677">Repeat</keyword>
<dbReference type="InterPro" id="IPR002902">
    <property type="entry name" value="GNK2"/>
</dbReference>
<dbReference type="AlphaFoldDB" id="A0A8T0XM01"/>